<keyword evidence="16 18" id="KW-0456">Lyase</keyword>
<keyword evidence="14 18" id="KW-0520">NAD</keyword>
<feature type="binding site" evidence="18">
    <location>
        <begin position="169"/>
        <end position="172"/>
    </location>
    <ligand>
        <name>NAD(+)</name>
        <dbReference type="ChEBI" id="CHEBI:57540"/>
    </ligand>
</feature>
<dbReference type="PANTHER" id="PTHR43622:SF7">
    <property type="entry name" value="3-DEHYDROQUINATE SYNTHASE, CHLOROPLASTIC"/>
    <property type="match status" value="1"/>
</dbReference>
<dbReference type="UniPathway" id="UPA00053">
    <property type="reaction ID" value="UER00085"/>
</dbReference>
<evidence type="ECO:0000256" key="8">
    <source>
        <dbReference type="ARBA" id="ARBA00017684"/>
    </source>
</evidence>
<sequence>MERLTVTLGERSYPITIAAGLFNDPASFLPLKSGDQAMLVTNETLAPLYLDTVRSVLEQSGVNVDSVILPDGEQYKSLAVMDTVFTALLQKPHGRDTTLVALGGGVIGDLTGFAAASYQRGVRFIQVPTTLLSQVDSSVGGKTAVNHPLGKNMIGAFWQPVSVVVDLNCLKTLPKRELASGLAEVIKYGVILDGEFFSWLENNIDALLALDDTAMAYCIRRCCELKAEVVAADERETGLRALLNLGHTFGHAIEAEMGYGNWLHGEAVAAGMVMAARTSERLGQFRAQDTQRIIDLLKRAGLPVRGPQEMSAQAYLPHMMRDKKVLAGEMRLVLPLAIGSSELRGGVRTMWFLARLLILSRRNNKKVWPRSRGVIISGDVQ</sequence>
<gene>
    <name evidence="18 21" type="primary">aroB</name>
    <name evidence="21" type="ORF">NCTC13465_06074</name>
</gene>
<evidence type="ECO:0000256" key="4">
    <source>
        <dbReference type="ARBA" id="ARBA00004496"/>
    </source>
</evidence>
<evidence type="ECO:0000256" key="6">
    <source>
        <dbReference type="ARBA" id="ARBA00005412"/>
    </source>
</evidence>
<keyword evidence="9 18" id="KW-0963">Cytoplasm</keyword>
<keyword evidence="17 18" id="KW-0170">Cobalt</keyword>
<dbReference type="Proteomes" id="UP000251721">
    <property type="component" value="Unassembled WGS sequence"/>
</dbReference>
<dbReference type="AlphaFoldDB" id="A0A2X3IC68"/>
<comment type="similarity">
    <text evidence="6 18">Belongs to the sugar phosphate cyclases superfamily. Dehydroquinate synthase family.</text>
</comment>
<comment type="cofactor">
    <cofactor evidence="2 18">
        <name>NAD(+)</name>
        <dbReference type="ChEBI" id="CHEBI:57540"/>
    </cofactor>
</comment>
<evidence type="ECO:0000256" key="17">
    <source>
        <dbReference type="ARBA" id="ARBA00023285"/>
    </source>
</evidence>
<dbReference type="GO" id="GO:0003856">
    <property type="term" value="F:3-dehydroquinate synthase activity"/>
    <property type="evidence" value="ECO:0007669"/>
    <property type="project" value="UniProtKB-UniRule"/>
</dbReference>
<dbReference type="NCBIfam" id="TIGR01357">
    <property type="entry name" value="aroB"/>
    <property type="match status" value="1"/>
</dbReference>
<feature type="binding site" evidence="18">
    <location>
        <begin position="71"/>
        <end position="76"/>
    </location>
    <ligand>
        <name>NAD(+)</name>
        <dbReference type="ChEBI" id="CHEBI:57540"/>
    </ligand>
</feature>
<evidence type="ECO:0000256" key="14">
    <source>
        <dbReference type="ARBA" id="ARBA00023027"/>
    </source>
</evidence>
<dbReference type="SUPFAM" id="SSF56796">
    <property type="entry name" value="Dehydroquinate synthase-like"/>
    <property type="match status" value="1"/>
</dbReference>
<evidence type="ECO:0000256" key="10">
    <source>
        <dbReference type="ARBA" id="ARBA00022605"/>
    </source>
</evidence>
<evidence type="ECO:0000256" key="1">
    <source>
        <dbReference type="ARBA" id="ARBA00001393"/>
    </source>
</evidence>
<comment type="subcellular location">
    <subcellularLocation>
        <location evidence="4 18">Cytoplasm</location>
    </subcellularLocation>
</comment>
<evidence type="ECO:0000256" key="3">
    <source>
        <dbReference type="ARBA" id="ARBA00003485"/>
    </source>
</evidence>
<evidence type="ECO:0000256" key="11">
    <source>
        <dbReference type="ARBA" id="ARBA00022723"/>
    </source>
</evidence>
<dbReference type="EMBL" id="UAWQ01000020">
    <property type="protein sequence ID" value="SQC58489.1"/>
    <property type="molecule type" value="Genomic_DNA"/>
</dbReference>
<evidence type="ECO:0000256" key="9">
    <source>
        <dbReference type="ARBA" id="ARBA00022490"/>
    </source>
</evidence>
<feature type="binding site" evidence="18">
    <location>
        <position position="151"/>
    </location>
    <ligand>
        <name>NAD(+)</name>
        <dbReference type="ChEBI" id="CHEBI:57540"/>
    </ligand>
</feature>
<evidence type="ECO:0000256" key="15">
    <source>
        <dbReference type="ARBA" id="ARBA00023141"/>
    </source>
</evidence>
<feature type="binding site" evidence="18">
    <location>
        <begin position="105"/>
        <end position="109"/>
    </location>
    <ligand>
        <name>NAD(+)</name>
        <dbReference type="ChEBI" id="CHEBI:57540"/>
    </ligand>
</feature>
<feature type="binding site" evidence="18">
    <location>
        <position position="142"/>
    </location>
    <ligand>
        <name>NAD(+)</name>
        <dbReference type="ChEBI" id="CHEBI:57540"/>
    </ligand>
</feature>
<dbReference type="Pfam" id="PF01761">
    <property type="entry name" value="DHQ_synthase"/>
    <property type="match status" value="1"/>
</dbReference>
<name>A0A2X3IC68_KLEPN</name>
<dbReference type="InterPro" id="IPR056179">
    <property type="entry name" value="DHQS_C"/>
</dbReference>
<dbReference type="GO" id="GO:0009073">
    <property type="term" value="P:aromatic amino acid family biosynthetic process"/>
    <property type="evidence" value="ECO:0007669"/>
    <property type="project" value="UniProtKB-KW"/>
</dbReference>
<evidence type="ECO:0000256" key="2">
    <source>
        <dbReference type="ARBA" id="ARBA00001911"/>
    </source>
</evidence>
<feature type="binding site" evidence="18">
    <location>
        <begin position="129"/>
        <end position="130"/>
    </location>
    <ligand>
        <name>NAD(+)</name>
        <dbReference type="ChEBI" id="CHEBI:57540"/>
    </ligand>
</feature>
<evidence type="ECO:0000256" key="12">
    <source>
        <dbReference type="ARBA" id="ARBA00022741"/>
    </source>
</evidence>
<keyword evidence="10 18" id="KW-0028">Amino-acid biosynthesis</keyword>
<evidence type="ECO:0000313" key="21">
    <source>
        <dbReference type="EMBL" id="SQC58489.1"/>
    </source>
</evidence>
<dbReference type="GO" id="GO:0009423">
    <property type="term" value="P:chorismate biosynthetic process"/>
    <property type="evidence" value="ECO:0007669"/>
    <property type="project" value="UniProtKB-UniRule"/>
</dbReference>
<dbReference type="GO" id="GO:0000166">
    <property type="term" value="F:nucleotide binding"/>
    <property type="evidence" value="ECO:0007669"/>
    <property type="project" value="UniProtKB-KW"/>
</dbReference>
<dbReference type="EC" id="4.2.3.4" evidence="7 18"/>
<feature type="binding site" evidence="18">
    <location>
        <position position="247"/>
    </location>
    <ligand>
        <name>Zn(2+)</name>
        <dbReference type="ChEBI" id="CHEBI:29105"/>
    </ligand>
</feature>
<evidence type="ECO:0000313" key="22">
    <source>
        <dbReference type="Proteomes" id="UP000251721"/>
    </source>
</evidence>
<dbReference type="GO" id="GO:0008652">
    <property type="term" value="P:amino acid biosynthetic process"/>
    <property type="evidence" value="ECO:0007669"/>
    <property type="project" value="UniProtKB-KW"/>
</dbReference>
<dbReference type="InterPro" id="IPR050071">
    <property type="entry name" value="Dehydroquinate_synthase"/>
</dbReference>
<proteinExistence type="inferred from homology"/>
<dbReference type="PANTHER" id="PTHR43622">
    <property type="entry name" value="3-DEHYDROQUINATE SYNTHASE"/>
    <property type="match status" value="1"/>
</dbReference>
<evidence type="ECO:0000259" key="19">
    <source>
        <dbReference type="Pfam" id="PF01761"/>
    </source>
</evidence>
<comment type="cofactor">
    <cofactor evidence="18">
        <name>Co(2+)</name>
        <dbReference type="ChEBI" id="CHEBI:48828"/>
    </cofactor>
    <cofactor evidence="18">
        <name>Zn(2+)</name>
        <dbReference type="ChEBI" id="CHEBI:29105"/>
    </cofactor>
    <text evidence="18">Binds 1 divalent metal cation per subunit. Can use either Co(2+) or Zn(2+).</text>
</comment>
<dbReference type="InterPro" id="IPR030963">
    <property type="entry name" value="DHQ_synth_fam"/>
</dbReference>
<evidence type="ECO:0000256" key="7">
    <source>
        <dbReference type="ARBA" id="ARBA00013031"/>
    </source>
</evidence>
<keyword evidence="13 18" id="KW-0862">Zinc</keyword>
<dbReference type="FunFam" id="1.20.1090.10:FF:000002">
    <property type="entry name" value="3-dehydroquinate synthase"/>
    <property type="match status" value="1"/>
</dbReference>
<keyword evidence="12 18" id="KW-0547">Nucleotide-binding</keyword>
<evidence type="ECO:0000256" key="5">
    <source>
        <dbReference type="ARBA" id="ARBA00004661"/>
    </source>
</evidence>
<dbReference type="FunFam" id="3.40.50.1970:FF:000001">
    <property type="entry name" value="3-dehydroquinate synthase"/>
    <property type="match status" value="1"/>
</dbReference>
<dbReference type="Gene3D" id="1.20.1090.10">
    <property type="entry name" value="Dehydroquinate synthase-like - alpha domain"/>
    <property type="match status" value="1"/>
</dbReference>
<comment type="catalytic activity">
    <reaction evidence="1 18">
        <text>7-phospho-2-dehydro-3-deoxy-D-arabino-heptonate = 3-dehydroquinate + phosphate</text>
        <dbReference type="Rhea" id="RHEA:21968"/>
        <dbReference type="ChEBI" id="CHEBI:32364"/>
        <dbReference type="ChEBI" id="CHEBI:43474"/>
        <dbReference type="ChEBI" id="CHEBI:58394"/>
        <dbReference type="EC" id="4.2.3.4"/>
    </reaction>
</comment>
<protein>
    <recommendedName>
        <fullName evidence="8 18">3-dehydroquinate synthase</fullName>
        <shortName evidence="18">DHQS</shortName>
        <ecNumber evidence="7 18">4.2.3.4</ecNumber>
    </recommendedName>
</protein>
<feature type="domain" description="3-dehydroquinate synthase N-terminal" evidence="19">
    <location>
        <begin position="67"/>
        <end position="179"/>
    </location>
</feature>
<feature type="binding site" evidence="18">
    <location>
        <position position="184"/>
    </location>
    <ligand>
        <name>Zn(2+)</name>
        <dbReference type="ChEBI" id="CHEBI:29105"/>
    </ligand>
</feature>
<dbReference type="InterPro" id="IPR016037">
    <property type="entry name" value="DHQ_synth_AroB"/>
</dbReference>
<evidence type="ECO:0000259" key="20">
    <source>
        <dbReference type="Pfam" id="PF24621"/>
    </source>
</evidence>
<organism evidence="21 22">
    <name type="scientific">Klebsiella pneumoniae</name>
    <dbReference type="NCBI Taxonomy" id="573"/>
    <lineage>
        <taxon>Bacteria</taxon>
        <taxon>Pseudomonadati</taxon>
        <taxon>Pseudomonadota</taxon>
        <taxon>Gammaproteobacteria</taxon>
        <taxon>Enterobacterales</taxon>
        <taxon>Enterobacteriaceae</taxon>
        <taxon>Klebsiella/Raoultella group</taxon>
        <taxon>Klebsiella</taxon>
        <taxon>Klebsiella pneumoniae complex</taxon>
    </lineage>
</organism>
<feature type="binding site" evidence="18">
    <location>
        <position position="264"/>
    </location>
    <ligand>
        <name>Zn(2+)</name>
        <dbReference type="ChEBI" id="CHEBI:29105"/>
    </ligand>
</feature>
<dbReference type="Gene3D" id="3.40.50.1970">
    <property type="match status" value="1"/>
</dbReference>
<dbReference type="PIRSF" id="PIRSF001455">
    <property type="entry name" value="DHQ_synth"/>
    <property type="match status" value="1"/>
</dbReference>
<dbReference type="GO" id="GO:0046872">
    <property type="term" value="F:metal ion binding"/>
    <property type="evidence" value="ECO:0007669"/>
    <property type="project" value="UniProtKB-KW"/>
</dbReference>
<dbReference type="InterPro" id="IPR030960">
    <property type="entry name" value="DHQS/DOIS_N"/>
</dbReference>
<dbReference type="HAMAP" id="MF_00110">
    <property type="entry name" value="DHQ_synthase"/>
    <property type="match status" value="1"/>
</dbReference>
<evidence type="ECO:0000256" key="13">
    <source>
        <dbReference type="ARBA" id="ARBA00022833"/>
    </source>
</evidence>
<keyword evidence="11 18" id="KW-0479">Metal-binding</keyword>
<comment type="pathway">
    <text evidence="5 18">Metabolic intermediate biosynthesis; chorismate biosynthesis; chorismate from D-erythrose 4-phosphate and phosphoenolpyruvate: step 2/7.</text>
</comment>
<reference evidence="21 22" key="1">
    <citation type="submission" date="2018-06" db="EMBL/GenBank/DDBJ databases">
        <authorList>
            <consortium name="Pathogen Informatics"/>
            <person name="Doyle S."/>
        </authorList>
    </citation>
    <scope>NUCLEOTIDE SEQUENCE [LARGE SCALE GENOMIC DNA]</scope>
    <source>
        <strain evidence="21 22">NCTC13465</strain>
    </source>
</reference>
<evidence type="ECO:0000256" key="16">
    <source>
        <dbReference type="ARBA" id="ARBA00023239"/>
    </source>
</evidence>
<comment type="function">
    <text evidence="3 18">Catalyzes the conversion of 3-deoxy-D-arabino-heptulosonate 7-phosphate (DAHP) to dehydroquinate (DHQ).</text>
</comment>
<keyword evidence="15 18" id="KW-0057">Aromatic amino acid biosynthesis</keyword>
<dbReference type="GO" id="GO:0005737">
    <property type="term" value="C:cytoplasm"/>
    <property type="evidence" value="ECO:0007669"/>
    <property type="project" value="UniProtKB-SubCell"/>
</dbReference>
<dbReference type="CDD" id="cd08195">
    <property type="entry name" value="DHQS"/>
    <property type="match status" value="1"/>
</dbReference>
<accession>A0A2X3IC68</accession>
<dbReference type="Pfam" id="PF24621">
    <property type="entry name" value="DHQS_C"/>
    <property type="match status" value="1"/>
</dbReference>
<feature type="domain" description="3-dehydroquinate synthase C-terminal" evidence="20">
    <location>
        <begin position="181"/>
        <end position="325"/>
    </location>
</feature>
<evidence type="ECO:0000256" key="18">
    <source>
        <dbReference type="HAMAP-Rule" id="MF_00110"/>
    </source>
</evidence>